<comment type="caution">
    <text evidence="2">The sequence shown here is derived from an EMBL/GenBank/DDBJ whole genome shotgun (WGS) entry which is preliminary data.</text>
</comment>
<name>A0ABR0AT44_9CRUS</name>
<proteinExistence type="predicted"/>
<dbReference type="Proteomes" id="UP001234178">
    <property type="component" value="Unassembled WGS sequence"/>
</dbReference>
<keyword evidence="1" id="KW-0472">Membrane</keyword>
<evidence type="ECO:0000256" key="1">
    <source>
        <dbReference type="SAM" id="Phobius"/>
    </source>
</evidence>
<dbReference type="EMBL" id="JAOYFB010000038">
    <property type="protein sequence ID" value="KAK4028290.1"/>
    <property type="molecule type" value="Genomic_DNA"/>
</dbReference>
<evidence type="ECO:0000313" key="2">
    <source>
        <dbReference type="EMBL" id="KAK4028290.1"/>
    </source>
</evidence>
<keyword evidence="3" id="KW-1185">Reference proteome</keyword>
<keyword evidence="1" id="KW-1133">Transmembrane helix</keyword>
<keyword evidence="1" id="KW-0812">Transmembrane</keyword>
<accession>A0ABR0AT44</accession>
<protein>
    <submittedName>
        <fullName evidence="2">Uncharacterized protein</fullName>
    </submittedName>
</protein>
<feature type="transmembrane region" description="Helical" evidence="1">
    <location>
        <begin position="12"/>
        <end position="35"/>
    </location>
</feature>
<sequence>MNQGDGDYDVTLLFAFAILMATSAGTDGFVLIWTLDYTTPTPYYTTSYAAPSYSTKALEYYTTYAAPSYYTESPNYLVYYTTRTPKYYTTIYSAPTYYTQAIKYYAAQRPNAGKLMKTKPKSCLEFFEIHLNLTPEKDLPLIRNRTGDIHSKINCELLLLKMEKLCNVQKCANGIRWPSMVMDVVGPLEIV</sequence>
<organism evidence="2 3">
    <name type="scientific">Daphnia magna</name>
    <dbReference type="NCBI Taxonomy" id="35525"/>
    <lineage>
        <taxon>Eukaryota</taxon>
        <taxon>Metazoa</taxon>
        <taxon>Ecdysozoa</taxon>
        <taxon>Arthropoda</taxon>
        <taxon>Crustacea</taxon>
        <taxon>Branchiopoda</taxon>
        <taxon>Diplostraca</taxon>
        <taxon>Cladocera</taxon>
        <taxon>Anomopoda</taxon>
        <taxon>Daphniidae</taxon>
        <taxon>Daphnia</taxon>
    </lineage>
</organism>
<evidence type="ECO:0000313" key="3">
    <source>
        <dbReference type="Proteomes" id="UP001234178"/>
    </source>
</evidence>
<gene>
    <name evidence="2" type="ORF">OUZ56_017570</name>
</gene>
<reference evidence="2 3" key="1">
    <citation type="journal article" date="2023" name="Nucleic Acids Res.">
        <title>The hologenome of Daphnia magna reveals possible DNA methylation and microbiome-mediated evolution of the host genome.</title>
        <authorList>
            <person name="Chaturvedi A."/>
            <person name="Li X."/>
            <person name="Dhandapani V."/>
            <person name="Marshall H."/>
            <person name="Kissane S."/>
            <person name="Cuenca-Cambronero M."/>
            <person name="Asole G."/>
            <person name="Calvet F."/>
            <person name="Ruiz-Romero M."/>
            <person name="Marangio P."/>
            <person name="Guigo R."/>
            <person name="Rago D."/>
            <person name="Mirbahai L."/>
            <person name="Eastwood N."/>
            <person name="Colbourne J.K."/>
            <person name="Zhou J."/>
            <person name="Mallon E."/>
            <person name="Orsini L."/>
        </authorList>
    </citation>
    <scope>NUCLEOTIDE SEQUENCE [LARGE SCALE GENOMIC DNA]</scope>
    <source>
        <strain evidence="2">LRV0_1</strain>
    </source>
</reference>